<dbReference type="EMBL" id="NAJP01000008">
    <property type="protein sequence ID" value="TKA46510.1"/>
    <property type="molecule type" value="Genomic_DNA"/>
</dbReference>
<evidence type="ECO:0000313" key="1">
    <source>
        <dbReference type="EMBL" id="TKA46510.1"/>
    </source>
</evidence>
<protein>
    <submittedName>
        <fullName evidence="1">Uncharacterized protein</fullName>
    </submittedName>
</protein>
<dbReference type="AlphaFoldDB" id="A0A4U0VC24"/>
<gene>
    <name evidence="1" type="ORF">B0A54_02342</name>
</gene>
<accession>A0A4U0VC24</accession>
<name>A0A4U0VC24_9PEZI</name>
<evidence type="ECO:0000313" key="2">
    <source>
        <dbReference type="Proteomes" id="UP000310066"/>
    </source>
</evidence>
<dbReference type="Proteomes" id="UP000310066">
    <property type="component" value="Unassembled WGS sequence"/>
</dbReference>
<proteinExistence type="predicted"/>
<dbReference type="OrthoDB" id="3911346at2759"/>
<comment type="caution">
    <text evidence="1">The sequence shown here is derived from an EMBL/GenBank/DDBJ whole genome shotgun (WGS) entry which is preliminary data.</text>
</comment>
<reference evidence="1 2" key="1">
    <citation type="submission" date="2017-03" db="EMBL/GenBank/DDBJ databases">
        <title>Genomes of endolithic fungi from Antarctica.</title>
        <authorList>
            <person name="Coleine C."/>
            <person name="Masonjones S."/>
            <person name="Stajich J.E."/>
        </authorList>
    </citation>
    <scope>NUCLEOTIDE SEQUENCE [LARGE SCALE GENOMIC DNA]</scope>
    <source>
        <strain evidence="1 2">CCFEE 5311</strain>
    </source>
</reference>
<sequence length="298" mass="30889">MKFRFRPPHVTTPPSRVVHELAKAETDAKAEVEAEGEIEVVAEIEVDAEAEGKTEGEADAESVAAPPVVVYEDIPNAELLVGVLRLAPSPLQFTTPPKSVVQVLKGAATEALTIAPVVTVVVKAMYTVVAPPAAGVAVDTDARSVFDPPPGHVIVVLKELLPPKLPAVPEMLALAVAPSPRPAEGLAPRLIPEEPVLAPTPREAANDADTSTVADLVRPTMVLEEAPLSPTPPLAPELGLGVTVATTQPFKMLPPLLQVFVPDVTAPEGLKVFAVEPLSGAETLGPSGSDGVGIARLT</sequence>
<organism evidence="1 2">
    <name type="scientific">Friedmanniomyces endolithicus</name>
    <dbReference type="NCBI Taxonomy" id="329885"/>
    <lineage>
        <taxon>Eukaryota</taxon>
        <taxon>Fungi</taxon>
        <taxon>Dikarya</taxon>
        <taxon>Ascomycota</taxon>
        <taxon>Pezizomycotina</taxon>
        <taxon>Dothideomycetes</taxon>
        <taxon>Dothideomycetidae</taxon>
        <taxon>Mycosphaerellales</taxon>
        <taxon>Teratosphaeriaceae</taxon>
        <taxon>Friedmanniomyces</taxon>
    </lineage>
</organism>